<keyword evidence="2" id="KW-0472">Membrane</keyword>
<sequence>RKVEESLGDESVIYVMFVFKYLSAYLILAFFSIADSCQPPTPLQFGSSYHEQVHGVQNHASYSPENNVDYDPNYSNRVDTVPQGPVAAGVLPNSPANPIPVPPLTFTPHNQQPPKDPFSLFGGATGSSIGKECKEDEIRNVEEFLGCTEIQPSDADSENSRFGTEKCDFEPGVVCRFYTSPDEPLKFELGRFNVPKDSQTFATKFAELTQRPVGSTPNNTFMIVSVPKGTNAKNQAVLQADIGCQKRNGKMSFDYWSTYDRLIVKVCTRNEYERSCTQNIEYYASTTRVEVDVIHPETDKFTLEVIVYGFSSPAAFILDNLEYEAELCEDLQANEIQQPRQPQLPPTTTIPSAIQQGVTAMTKNAMIPQQNPVFDNFLVQNPYPIRPVQLRQQVEPAQKFNQVQQTQNFLNFQQIQQPPPTYQHGHQLQQYPQGQQPQSQQYQQAQSRQPQQFSQSQQFQQSQEPGSSRRWQYPQYQQQNQIQQSPLQNQQFPREQNWTPSGVTRPRYVEGSSQYARPPIQGLQEPVAYQNVSRPVGLDQNIGQNQNYQSLNENWSRFRGNQQYSRHPIQELRPALAYQNVSIFNPFGLPQRIDQTPQFSQQNSIPQNNQQQYAAQQNSITNNPQAYARQPLQVQRLPNAFPNSSNVGIFSQQIDKSPQEIAFQDQETYQNVSNQVHNVKYPYYENLNNVRSPWHRNPWSMRNNQYPLPPRFNPLALQSSGN</sequence>
<evidence type="ECO:0000256" key="2">
    <source>
        <dbReference type="SAM" id="Phobius"/>
    </source>
</evidence>
<keyword evidence="2" id="KW-0812">Transmembrane</keyword>
<proteinExistence type="predicted"/>
<feature type="compositionally biased region" description="Polar residues" evidence="1">
    <location>
        <begin position="492"/>
        <end position="502"/>
    </location>
</feature>
<dbReference type="WBParaSite" id="ACRNAN_scaffold9281.g13848.t1">
    <property type="protein sequence ID" value="ACRNAN_scaffold9281.g13848.t1"/>
    <property type="gene ID" value="ACRNAN_scaffold9281.g13848"/>
</dbReference>
<feature type="region of interest" description="Disordered" evidence="1">
    <location>
        <begin position="416"/>
        <end position="507"/>
    </location>
</feature>
<keyword evidence="3" id="KW-1185">Reference proteome</keyword>
<evidence type="ECO:0000313" key="4">
    <source>
        <dbReference type="WBParaSite" id="ACRNAN_scaffold9281.g13848.t1"/>
    </source>
</evidence>
<feature type="compositionally biased region" description="Low complexity" evidence="1">
    <location>
        <begin position="427"/>
        <end position="491"/>
    </location>
</feature>
<dbReference type="Proteomes" id="UP000887540">
    <property type="component" value="Unplaced"/>
</dbReference>
<feature type="region of interest" description="Disordered" evidence="1">
    <location>
        <begin position="598"/>
        <end position="618"/>
    </location>
</feature>
<feature type="transmembrane region" description="Helical" evidence="2">
    <location>
        <begin position="12"/>
        <end position="34"/>
    </location>
</feature>
<accession>A0A914EPT4</accession>
<reference evidence="4" key="1">
    <citation type="submission" date="2022-11" db="UniProtKB">
        <authorList>
            <consortium name="WormBaseParasite"/>
        </authorList>
    </citation>
    <scope>IDENTIFICATION</scope>
</reference>
<evidence type="ECO:0000313" key="3">
    <source>
        <dbReference type="Proteomes" id="UP000887540"/>
    </source>
</evidence>
<evidence type="ECO:0000256" key="1">
    <source>
        <dbReference type="SAM" id="MobiDB-lite"/>
    </source>
</evidence>
<organism evidence="3 4">
    <name type="scientific">Acrobeloides nanus</name>
    <dbReference type="NCBI Taxonomy" id="290746"/>
    <lineage>
        <taxon>Eukaryota</taxon>
        <taxon>Metazoa</taxon>
        <taxon>Ecdysozoa</taxon>
        <taxon>Nematoda</taxon>
        <taxon>Chromadorea</taxon>
        <taxon>Rhabditida</taxon>
        <taxon>Tylenchina</taxon>
        <taxon>Cephalobomorpha</taxon>
        <taxon>Cephaloboidea</taxon>
        <taxon>Cephalobidae</taxon>
        <taxon>Acrobeloides</taxon>
    </lineage>
</organism>
<protein>
    <submittedName>
        <fullName evidence="4">Uncharacterized protein</fullName>
    </submittedName>
</protein>
<dbReference type="AlphaFoldDB" id="A0A914EPT4"/>
<name>A0A914EPT4_9BILA</name>
<keyword evidence="2" id="KW-1133">Transmembrane helix</keyword>